<proteinExistence type="predicted"/>
<evidence type="ECO:0000313" key="3">
    <source>
        <dbReference type="Proteomes" id="UP000828251"/>
    </source>
</evidence>
<organism evidence="2 3">
    <name type="scientific">Gossypium stocksii</name>
    <dbReference type="NCBI Taxonomy" id="47602"/>
    <lineage>
        <taxon>Eukaryota</taxon>
        <taxon>Viridiplantae</taxon>
        <taxon>Streptophyta</taxon>
        <taxon>Embryophyta</taxon>
        <taxon>Tracheophyta</taxon>
        <taxon>Spermatophyta</taxon>
        <taxon>Magnoliopsida</taxon>
        <taxon>eudicotyledons</taxon>
        <taxon>Gunneridae</taxon>
        <taxon>Pentapetalae</taxon>
        <taxon>rosids</taxon>
        <taxon>malvids</taxon>
        <taxon>Malvales</taxon>
        <taxon>Malvaceae</taxon>
        <taxon>Malvoideae</taxon>
        <taxon>Gossypium</taxon>
    </lineage>
</organism>
<keyword evidence="3" id="KW-1185">Reference proteome</keyword>
<dbReference type="EMBL" id="JAIQCV010000006">
    <property type="protein sequence ID" value="KAH1091562.1"/>
    <property type="molecule type" value="Genomic_DNA"/>
</dbReference>
<evidence type="ECO:0000313" key="2">
    <source>
        <dbReference type="EMBL" id="KAH1091562.1"/>
    </source>
</evidence>
<gene>
    <name evidence="2" type="ORF">J1N35_018819</name>
</gene>
<comment type="caution">
    <text evidence="2">The sequence shown here is derived from an EMBL/GenBank/DDBJ whole genome shotgun (WGS) entry which is preliminary data.</text>
</comment>
<dbReference type="AlphaFoldDB" id="A0A9D3VQS6"/>
<protein>
    <submittedName>
        <fullName evidence="2">Uncharacterized protein</fullName>
    </submittedName>
</protein>
<dbReference type="OrthoDB" id="10252718at2759"/>
<feature type="region of interest" description="Disordered" evidence="1">
    <location>
        <begin position="32"/>
        <end position="54"/>
    </location>
</feature>
<sequence length="99" mass="11304">MHMKEQKYNRLDPIYDKYPKESEAAMHLVQGESSTVREELTATTEGEEESNRAVDALSQRSSLLKASTAQVKGFKEVRDQHQPDPYFSPKYLRVPICSA</sequence>
<reference evidence="2 3" key="1">
    <citation type="journal article" date="2021" name="Plant Biotechnol. J.">
        <title>Multi-omics assisted identification of the key and species-specific regulatory components of drought-tolerant mechanisms in Gossypium stocksii.</title>
        <authorList>
            <person name="Yu D."/>
            <person name="Ke L."/>
            <person name="Zhang D."/>
            <person name="Wu Y."/>
            <person name="Sun Y."/>
            <person name="Mei J."/>
            <person name="Sun J."/>
            <person name="Sun Y."/>
        </authorList>
    </citation>
    <scope>NUCLEOTIDE SEQUENCE [LARGE SCALE GENOMIC DNA]</scope>
    <source>
        <strain evidence="3">cv. E1</strain>
        <tissue evidence="2">Leaf</tissue>
    </source>
</reference>
<accession>A0A9D3VQS6</accession>
<name>A0A9D3VQS6_9ROSI</name>
<evidence type="ECO:0000256" key="1">
    <source>
        <dbReference type="SAM" id="MobiDB-lite"/>
    </source>
</evidence>
<dbReference type="Proteomes" id="UP000828251">
    <property type="component" value="Unassembled WGS sequence"/>
</dbReference>